<evidence type="ECO:0000313" key="3">
    <source>
        <dbReference type="EMBL" id="KZV55777.1"/>
    </source>
</evidence>
<proteinExistence type="predicted"/>
<organism evidence="3 4">
    <name type="scientific">Dorcoceras hygrometricum</name>
    <dbReference type="NCBI Taxonomy" id="472368"/>
    <lineage>
        <taxon>Eukaryota</taxon>
        <taxon>Viridiplantae</taxon>
        <taxon>Streptophyta</taxon>
        <taxon>Embryophyta</taxon>
        <taxon>Tracheophyta</taxon>
        <taxon>Spermatophyta</taxon>
        <taxon>Magnoliopsida</taxon>
        <taxon>eudicotyledons</taxon>
        <taxon>Gunneridae</taxon>
        <taxon>Pentapetalae</taxon>
        <taxon>asterids</taxon>
        <taxon>lamiids</taxon>
        <taxon>Lamiales</taxon>
        <taxon>Gesneriaceae</taxon>
        <taxon>Didymocarpoideae</taxon>
        <taxon>Trichosporeae</taxon>
        <taxon>Loxocarpinae</taxon>
        <taxon>Dorcoceras</taxon>
    </lineage>
</organism>
<sequence>MHIISKLGLRDEGIDQLNFHSAQLGYLKLLQMGTQTQQDKAGNKYEVKPQYEELSKQLGGRHSNPVVTTPTIALDFSDTAQQSASHNVAPNQVSIYCLKKEMKIQYRLLSDILAKTHYVKAGSFDAVTRDRFMLMTDITFDVKVNWSSLLFGVLQDMVTPGSRQAKGFAIQICVLLKNVPGLVLGESREFPASRVLTEKTVHRYVTINEKVGMEETADAPRVKKTPAKKTVSTKRPVGDGEEAPIVKKKRTTKGKPVVIAQEAVPLQSGDHEIVDSAPEQPAAEAATDIQEPVVENEQTRIWSQLLRNNRQTRRCLLEDILMSIPVEVPLPSAGVEITKIVLGQTVYIPGVDEGDWYKASLPKIHPEEKRKEPLQLKDPAKGKPPQEHYSLICADIDLLVHLREQAEATRKIDDAQSDVLSRIHTIKRYILAALMQQEEAFRNLINTDRQDGRTLDDAQMLRFNEFRKFVLAQSVSDTADMLEVRKEIKSLDAKVTSLDEQVAATRNDLLEFRAQAPQTLNIVTDQLSELVAYTNRGGNDKKGEVSSSRPPPDDQN</sequence>
<evidence type="ECO:0000256" key="1">
    <source>
        <dbReference type="SAM" id="Coils"/>
    </source>
</evidence>
<dbReference type="EMBL" id="KQ988452">
    <property type="protein sequence ID" value="KZV55777.1"/>
    <property type="molecule type" value="Genomic_DNA"/>
</dbReference>
<dbReference type="AlphaFoldDB" id="A0A2Z7DFD4"/>
<feature type="coiled-coil region" evidence="1">
    <location>
        <begin position="481"/>
        <end position="508"/>
    </location>
</feature>
<dbReference type="Proteomes" id="UP000250235">
    <property type="component" value="Unassembled WGS sequence"/>
</dbReference>
<reference evidence="3 4" key="1">
    <citation type="journal article" date="2015" name="Proc. Natl. Acad. Sci. U.S.A.">
        <title>The resurrection genome of Boea hygrometrica: A blueprint for survival of dehydration.</title>
        <authorList>
            <person name="Xiao L."/>
            <person name="Yang G."/>
            <person name="Zhang L."/>
            <person name="Yang X."/>
            <person name="Zhao S."/>
            <person name="Ji Z."/>
            <person name="Zhou Q."/>
            <person name="Hu M."/>
            <person name="Wang Y."/>
            <person name="Chen M."/>
            <person name="Xu Y."/>
            <person name="Jin H."/>
            <person name="Xiao X."/>
            <person name="Hu G."/>
            <person name="Bao F."/>
            <person name="Hu Y."/>
            <person name="Wan P."/>
            <person name="Li L."/>
            <person name="Deng X."/>
            <person name="Kuang T."/>
            <person name="Xiang C."/>
            <person name="Zhu J.K."/>
            <person name="Oliver M.J."/>
            <person name="He Y."/>
        </authorList>
    </citation>
    <scope>NUCLEOTIDE SEQUENCE [LARGE SCALE GENOMIC DNA]</scope>
    <source>
        <strain evidence="4">cv. XS01</strain>
    </source>
</reference>
<gene>
    <name evidence="3" type="ORF">F511_17348</name>
</gene>
<feature type="region of interest" description="Disordered" evidence="2">
    <location>
        <begin position="534"/>
        <end position="556"/>
    </location>
</feature>
<protein>
    <submittedName>
        <fullName evidence="3">Uncharacterized protein</fullName>
    </submittedName>
</protein>
<accession>A0A2Z7DFD4</accession>
<evidence type="ECO:0000256" key="2">
    <source>
        <dbReference type="SAM" id="MobiDB-lite"/>
    </source>
</evidence>
<keyword evidence="1" id="KW-0175">Coiled coil</keyword>
<feature type="region of interest" description="Disordered" evidence="2">
    <location>
        <begin position="217"/>
        <end position="240"/>
    </location>
</feature>
<name>A0A2Z7DFD4_9LAMI</name>
<evidence type="ECO:0000313" key="4">
    <source>
        <dbReference type="Proteomes" id="UP000250235"/>
    </source>
</evidence>
<keyword evidence="4" id="KW-1185">Reference proteome</keyword>